<evidence type="ECO:0000256" key="2">
    <source>
        <dbReference type="ARBA" id="ARBA00011015"/>
    </source>
</evidence>
<dbReference type="EMBL" id="LUCH01003710">
    <property type="protein sequence ID" value="KAF5399806.1"/>
    <property type="molecule type" value="Genomic_DNA"/>
</dbReference>
<dbReference type="InterPro" id="IPR022214">
    <property type="entry name" value="MZT1"/>
</dbReference>
<evidence type="ECO:0000256" key="4">
    <source>
        <dbReference type="ARBA" id="ARBA00023212"/>
    </source>
</evidence>
<gene>
    <name evidence="6" type="ORF">PHET_06853</name>
</gene>
<dbReference type="Pfam" id="PF12554">
    <property type="entry name" value="MOZART1"/>
    <property type="match status" value="1"/>
</dbReference>
<sequence length="87" mass="9266">MSSTRPFPNGEKANKPPVSSSGNDADSSISSAFATVSEISRLLNTGLDDEELLMCTKLIESGVNPMALAMIVHTAKQSQPSMPTDRR</sequence>
<evidence type="ECO:0000256" key="3">
    <source>
        <dbReference type="ARBA" id="ARBA00022490"/>
    </source>
</evidence>
<dbReference type="AlphaFoldDB" id="A0A8J4SW95"/>
<dbReference type="PANTHER" id="PTHR28520">
    <property type="entry name" value="MITOTIC-SPINDLE ORGANIZING PROTEIN 1"/>
    <property type="match status" value="1"/>
</dbReference>
<comment type="caution">
    <text evidence="6">The sequence shown here is derived from an EMBL/GenBank/DDBJ whole genome shotgun (WGS) entry which is preliminary data.</text>
</comment>
<evidence type="ECO:0000256" key="5">
    <source>
        <dbReference type="SAM" id="MobiDB-lite"/>
    </source>
</evidence>
<organism evidence="6 7">
    <name type="scientific">Paragonimus heterotremus</name>
    <dbReference type="NCBI Taxonomy" id="100268"/>
    <lineage>
        <taxon>Eukaryota</taxon>
        <taxon>Metazoa</taxon>
        <taxon>Spiralia</taxon>
        <taxon>Lophotrochozoa</taxon>
        <taxon>Platyhelminthes</taxon>
        <taxon>Trematoda</taxon>
        <taxon>Digenea</taxon>
        <taxon>Plagiorchiida</taxon>
        <taxon>Troglotremata</taxon>
        <taxon>Troglotrematidae</taxon>
        <taxon>Paragonimus</taxon>
    </lineage>
</organism>
<feature type="region of interest" description="Disordered" evidence="5">
    <location>
        <begin position="1"/>
        <end position="28"/>
    </location>
</feature>
<evidence type="ECO:0000256" key="1">
    <source>
        <dbReference type="ARBA" id="ARBA00004267"/>
    </source>
</evidence>
<evidence type="ECO:0000313" key="6">
    <source>
        <dbReference type="EMBL" id="KAF5399806.1"/>
    </source>
</evidence>
<dbReference type="Proteomes" id="UP000748531">
    <property type="component" value="Unassembled WGS sequence"/>
</dbReference>
<dbReference type="GO" id="GO:0031021">
    <property type="term" value="C:interphase microtubule organizing center"/>
    <property type="evidence" value="ECO:0007669"/>
    <property type="project" value="TreeGrafter"/>
</dbReference>
<accession>A0A8J4SW95</accession>
<keyword evidence="7" id="KW-1185">Reference proteome</keyword>
<dbReference type="GO" id="GO:0033566">
    <property type="term" value="P:gamma-tubulin complex localization"/>
    <property type="evidence" value="ECO:0007669"/>
    <property type="project" value="InterPro"/>
</dbReference>
<dbReference type="GO" id="GO:0005813">
    <property type="term" value="C:centrosome"/>
    <property type="evidence" value="ECO:0007669"/>
    <property type="project" value="TreeGrafter"/>
</dbReference>
<protein>
    <submittedName>
        <fullName evidence="6">Mitotic-spindle organizing protein associated with a ring of gamma-tubulin 1</fullName>
    </submittedName>
</protein>
<dbReference type="PANTHER" id="PTHR28520:SF2">
    <property type="entry name" value="MITOTIC-SPINDLE ORGANIZING PROTEIN 1"/>
    <property type="match status" value="1"/>
</dbReference>
<evidence type="ECO:0000313" key="7">
    <source>
        <dbReference type="Proteomes" id="UP000748531"/>
    </source>
</evidence>
<dbReference type="GO" id="GO:0000931">
    <property type="term" value="C:gamma-tubulin ring complex"/>
    <property type="evidence" value="ECO:0007669"/>
    <property type="project" value="InterPro"/>
</dbReference>
<feature type="compositionally biased region" description="Low complexity" evidence="5">
    <location>
        <begin position="19"/>
        <end position="28"/>
    </location>
</feature>
<keyword evidence="3" id="KW-0963">Cytoplasm</keyword>
<dbReference type="GO" id="GO:0051415">
    <property type="term" value="P:microtubule nucleation by interphase microtubule organizing center"/>
    <property type="evidence" value="ECO:0007669"/>
    <property type="project" value="TreeGrafter"/>
</dbReference>
<dbReference type="GO" id="GO:0005819">
    <property type="term" value="C:spindle"/>
    <property type="evidence" value="ECO:0007669"/>
    <property type="project" value="TreeGrafter"/>
</dbReference>
<reference evidence="6" key="1">
    <citation type="submission" date="2019-05" db="EMBL/GenBank/DDBJ databases">
        <title>Annotation for the trematode Paragonimus heterotremus.</title>
        <authorList>
            <person name="Choi Y.-J."/>
        </authorList>
    </citation>
    <scope>NUCLEOTIDE SEQUENCE</scope>
    <source>
        <strain evidence="6">LC</strain>
    </source>
</reference>
<comment type="similarity">
    <text evidence="2">Belongs to the MOZART1 family.</text>
</comment>
<proteinExistence type="inferred from homology"/>
<keyword evidence="4" id="KW-0206">Cytoskeleton</keyword>
<dbReference type="GO" id="GO:0090307">
    <property type="term" value="P:mitotic spindle assembly"/>
    <property type="evidence" value="ECO:0007669"/>
    <property type="project" value="TreeGrafter"/>
</dbReference>
<name>A0A8J4SW95_9TREM</name>
<comment type="subcellular location">
    <subcellularLocation>
        <location evidence="1">Cytoplasm</location>
        <location evidence="1">Cytoskeleton</location>
        <location evidence="1">Microtubule organizing center</location>
    </subcellularLocation>
</comment>
<dbReference type="OrthoDB" id="48571at2759"/>